<evidence type="ECO:0000259" key="7">
    <source>
        <dbReference type="PROSITE" id="PS51387"/>
    </source>
</evidence>
<dbReference type="Gene3D" id="3.40.462.20">
    <property type="match status" value="1"/>
</dbReference>
<feature type="binding site" description="axial binding residue" evidence="5">
    <location>
        <position position="421"/>
    </location>
    <ligand>
        <name>heme</name>
        <dbReference type="ChEBI" id="CHEBI:30413"/>
    </ligand>
    <ligandPart>
        <name>Fe</name>
        <dbReference type="ChEBI" id="CHEBI:18248"/>
    </ligandPart>
</feature>
<feature type="transmembrane region" description="Helical" evidence="6">
    <location>
        <begin position="12"/>
        <end position="34"/>
    </location>
</feature>
<comment type="similarity">
    <text evidence="1">Belongs to the oxygen-dependent FAD-linked oxidoreductase family.</text>
</comment>
<keyword evidence="5" id="KW-0408">Iron</keyword>
<keyword evidence="6" id="KW-0812">Transmembrane</keyword>
<dbReference type="InterPro" id="IPR001128">
    <property type="entry name" value="Cyt_P450"/>
</dbReference>
<dbReference type="SUPFAM" id="SSF48264">
    <property type="entry name" value="Cytochrome P450"/>
    <property type="match status" value="1"/>
</dbReference>
<dbReference type="VEuPathDB" id="FungiDB:TERG_12727"/>
<dbReference type="PROSITE" id="PS51387">
    <property type="entry name" value="FAD_PCMH"/>
    <property type="match status" value="1"/>
</dbReference>
<gene>
    <name evidence="8" type="ORF">A7C99_0016</name>
</gene>
<dbReference type="GO" id="GO:0020037">
    <property type="term" value="F:heme binding"/>
    <property type="evidence" value="ECO:0007669"/>
    <property type="project" value="InterPro"/>
</dbReference>
<dbReference type="InterPro" id="IPR016166">
    <property type="entry name" value="FAD-bd_PCMH"/>
</dbReference>
<dbReference type="Gene3D" id="3.30.43.10">
    <property type="entry name" value="Uridine Diphospho-n-acetylenolpyruvylglucosamine Reductase, domain 2"/>
    <property type="match status" value="1"/>
</dbReference>
<dbReference type="InterPro" id="IPR006094">
    <property type="entry name" value="Oxid_FAD_bind_N"/>
</dbReference>
<dbReference type="InterPro" id="IPR036396">
    <property type="entry name" value="Cyt_P450_sf"/>
</dbReference>
<comment type="cofactor">
    <cofactor evidence="5">
        <name>heme</name>
        <dbReference type="ChEBI" id="CHEBI:30413"/>
    </cofactor>
</comment>
<proteinExistence type="inferred from homology"/>
<dbReference type="Pfam" id="PF00067">
    <property type="entry name" value="p450"/>
    <property type="match status" value="2"/>
</dbReference>
<keyword evidence="5" id="KW-0349">Heme</keyword>
<protein>
    <submittedName>
        <fullName evidence="8">Cytochrome P450 monooxygenase</fullName>
    </submittedName>
</protein>
<accession>A0A178F8G1</accession>
<dbReference type="PANTHER" id="PTHR42973">
    <property type="entry name" value="BINDING OXIDOREDUCTASE, PUTATIVE (AFU_ORTHOLOGUE AFUA_1G17690)-RELATED"/>
    <property type="match status" value="1"/>
</dbReference>
<dbReference type="InterPro" id="IPR016167">
    <property type="entry name" value="FAD-bd_PCMH_sub1"/>
</dbReference>
<feature type="domain" description="FAD-binding PCMH-type" evidence="7">
    <location>
        <begin position="513"/>
        <end position="687"/>
    </location>
</feature>
<dbReference type="GO" id="GO:0005506">
    <property type="term" value="F:iron ion binding"/>
    <property type="evidence" value="ECO:0007669"/>
    <property type="project" value="InterPro"/>
</dbReference>
<keyword evidence="6" id="KW-1133">Transmembrane helix</keyword>
<evidence type="ECO:0000256" key="4">
    <source>
        <dbReference type="ARBA" id="ARBA00023002"/>
    </source>
</evidence>
<dbReference type="Proteomes" id="UP000243015">
    <property type="component" value="Unassembled WGS sequence"/>
</dbReference>
<dbReference type="SUPFAM" id="SSF56176">
    <property type="entry name" value="FAD-binding/transporter-associated domain-like"/>
    <property type="match status" value="1"/>
</dbReference>
<evidence type="ECO:0000313" key="8">
    <source>
        <dbReference type="EMBL" id="OAL68691.1"/>
    </source>
</evidence>
<dbReference type="InterPro" id="IPR050416">
    <property type="entry name" value="FAD-linked_Oxidoreductase"/>
</dbReference>
<dbReference type="GO" id="GO:0071949">
    <property type="term" value="F:FAD binding"/>
    <property type="evidence" value="ECO:0007669"/>
    <property type="project" value="InterPro"/>
</dbReference>
<keyword evidence="3" id="KW-0274">FAD</keyword>
<dbReference type="GO" id="GO:0016705">
    <property type="term" value="F:oxidoreductase activity, acting on paired donors, with incorporation or reduction of molecular oxygen"/>
    <property type="evidence" value="ECO:0007669"/>
    <property type="project" value="InterPro"/>
</dbReference>
<evidence type="ECO:0000256" key="6">
    <source>
        <dbReference type="SAM" id="Phobius"/>
    </source>
</evidence>
<dbReference type="AlphaFoldDB" id="A0A178F8G1"/>
<dbReference type="VEuPathDB" id="FungiDB:TERG_08630"/>
<evidence type="ECO:0000256" key="1">
    <source>
        <dbReference type="ARBA" id="ARBA00005466"/>
    </source>
</evidence>
<dbReference type="InterPro" id="IPR002401">
    <property type="entry name" value="Cyt_P450_E_grp-I"/>
</dbReference>
<dbReference type="EMBL" id="LHPM01000002">
    <property type="protein sequence ID" value="OAL68691.1"/>
    <property type="molecule type" value="Genomic_DNA"/>
</dbReference>
<keyword evidence="4" id="KW-0560">Oxidoreductase</keyword>
<dbReference type="InterPro" id="IPR036318">
    <property type="entry name" value="FAD-bd_PCMH-like_sf"/>
</dbReference>
<reference evidence="8 9" key="1">
    <citation type="submission" date="2016-05" db="EMBL/GenBank/DDBJ databases">
        <title>Genome sequencing of Trichophyton rubrum CMCC(F)T1i isolated from hair.</title>
        <authorList>
            <person name="Zhan P."/>
            <person name="Tao Y."/>
            <person name="Liu W."/>
        </authorList>
    </citation>
    <scope>NUCLEOTIDE SEQUENCE [LARGE SCALE GENOMIC DNA]</scope>
    <source>
        <strain evidence="9">CMCC(F)T1i</strain>
    </source>
</reference>
<keyword evidence="8" id="KW-0503">Monooxygenase</keyword>
<dbReference type="CDD" id="cd20615">
    <property type="entry name" value="CYP_GliC-like"/>
    <property type="match status" value="1"/>
</dbReference>
<evidence type="ECO:0000256" key="3">
    <source>
        <dbReference type="ARBA" id="ARBA00022827"/>
    </source>
</evidence>
<dbReference type="Gene3D" id="1.10.630.10">
    <property type="entry name" value="Cytochrome P450"/>
    <property type="match status" value="1"/>
</dbReference>
<dbReference type="GO" id="GO:0004497">
    <property type="term" value="F:monooxygenase activity"/>
    <property type="evidence" value="ECO:0007669"/>
    <property type="project" value="UniProtKB-KW"/>
</dbReference>
<keyword evidence="2" id="KW-0285">Flavoprotein</keyword>
<evidence type="ECO:0000256" key="5">
    <source>
        <dbReference type="PIRSR" id="PIRSR602401-1"/>
    </source>
</evidence>
<dbReference type="PANTHER" id="PTHR42973:SF7">
    <property type="entry name" value="FAD-BINDING PCMH-TYPE DOMAIN-CONTAINING PROTEIN"/>
    <property type="match status" value="1"/>
</dbReference>
<sequence length="966" mass="107689">MESMNLIRYPTIDLLPSGIGAITLLLLTISIVLLSPNEIADILVNFPNGQMVDKFLDAKNKSWEWEKKYGKTYRIWAATIPEVVITDPADVEVLYRQSTDHLKASQANAGWLLTQLLGSGLGLINGARWTGLRKALDPTFSHQASMNLLRESLNVGAAEYVADIHKFALPCKQGTDGDEFIINATESLQRYPFFEVASIFYGKMSKDEQERLWELGRRYSEVFASVVMGGIHRLKLTKYLNTATWKKTRQYQEAWHQFNNDMYKSREIKDPSCAIVYDTVAESTFANLDIVTHAISSCIILLADAPNVQTELFAEIEKNKGNSEAYIPRKDTLLHHCLMESLRLRPVLTFTFPENPPREKTLGGFVIPKHTTIIVDAFAINIRNPFWAPDNRSYRPSRFATIKQSQLRYNLATYGYGPRKCLGQHIADKIIKSVVYHLFSRYKVSLEPMQALDGEFKVDKTSWVGLTITESMAQMDDNCIKEALLSRLSSSSAVVVQADSGWKNALKRWTGYRGQTPAAVVHPVNDNDVIETISYAVESRKPFVVRGGGHSNGFSTTSSPGIVLDLSQMRDVSIDIEKKVAIVQGGATMGDGLRAAASEGLAIATGTCNEVGLVGAALGGGIGRLLGHYGYAADTVVSMRVAVVGSSGRARIVEASREINPDLFWALRGSGHLFGVVVEATFRVFPWQHETWHSCLAFQPCDAGRVAEAVDRVSYRGGMQGRLVFCAPNKQPIVLLQLWYLGNPEEAAEKFEPLLGLPFMADHPLHSIGRLIPYVNLNDSSERICSYVGRKNLAAFGMRSISEASCMAALMVYMDFITQYPEALRTHILTEFYSMDMVSELDQDGEETSIPGKMRREVKYWVMPLAWYEDAALDDACAGLNRAVRDAFLTNTDGSRAESIAYINMPFEREAASNVFGDKQHLEKLRSLKQKWDPLNIIRVNGDNWPTAAFVVTSDVTKLPPFGDWR</sequence>
<dbReference type="PRINTS" id="PR00463">
    <property type="entry name" value="EP450I"/>
</dbReference>
<keyword evidence="6" id="KW-0472">Membrane</keyword>
<organism evidence="8 9">
    <name type="scientific">Trichophyton rubrum</name>
    <name type="common">Athlete's foot fungus</name>
    <name type="synonym">Epidermophyton rubrum</name>
    <dbReference type="NCBI Taxonomy" id="5551"/>
    <lineage>
        <taxon>Eukaryota</taxon>
        <taxon>Fungi</taxon>
        <taxon>Dikarya</taxon>
        <taxon>Ascomycota</taxon>
        <taxon>Pezizomycotina</taxon>
        <taxon>Eurotiomycetes</taxon>
        <taxon>Eurotiomycetidae</taxon>
        <taxon>Onygenales</taxon>
        <taxon>Arthrodermataceae</taxon>
        <taxon>Trichophyton</taxon>
    </lineage>
</organism>
<evidence type="ECO:0000256" key="2">
    <source>
        <dbReference type="ARBA" id="ARBA00022630"/>
    </source>
</evidence>
<evidence type="ECO:0000313" key="9">
    <source>
        <dbReference type="Proteomes" id="UP000243015"/>
    </source>
</evidence>
<dbReference type="InterPro" id="IPR016169">
    <property type="entry name" value="FAD-bd_PCMH_sub2"/>
</dbReference>
<keyword evidence="5" id="KW-0479">Metal-binding</keyword>
<dbReference type="VEuPathDB" id="FungiDB:TERG_12728"/>
<dbReference type="Pfam" id="PF01565">
    <property type="entry name" value="FAD_binding_4"/>
    <property type="match status" value="1"/>
</dbReference>
<dbReference type="Gene3D" id="3.30.465.10">
    <property type="match status" value="1"/>
</dbReference>
<name>A0A178F8G1_TRIRU</name>
<comment type="caution">
    <text evidence="8">The sequence shown here is derived from an EMBL/GenBank/DDBJ whole genome shotgun (WGS) entry which is preliminary data.</text>
</comment>